<protein>
    <submittedName>
        <fullName evidence="2">Uncharacterized protein</fullName>
    </submittedName>
</protein>
<dbReference type="EMBL" id="BNEK01000007">
    <property type="protein sequence ID" value="GHJ34251.1"/>
    <property type="molecule type" value="Genomic_DNA"/>
</dbReference>
<organism evidence="2 3">
    <name type="scientific">Streptomyces hygroscopicus</name>
    <dbReference type="NCBI Taxonomy" id="1912"/>
    <lineage>
        <taxon>Bacteria</taxon>
        <taxon>Bacillati</taxon>
        <taxon>Actinomycetota</taxon>
        <taxon>Actinomycetes</taxon>
        <taxon>Kitasatosporales</taxon>
        <taxon>Streptomycetaceae</taxon>
        <taxon>Streptomyces</taxon>
        <taxon>Streptomyces violaceusniger group</taxon>
    </lineage>
</organism>
<feature type="region of interest" description="Disordered" evidence="1">
    <location>
        <begin position="122"/>
        <end position="145"/>
    </location>
</feature>
<keyword evidence="3" id="KW-1185">Reference proteome</keyword>
<accession>A0ABQ3UG90</accession>
<gene>
    <name evidence="2" type="ORF">TPA0910_86840</name>
</gene>
<evidence type="ECO:0000313" key="2">
    <source>
        <dbReference type="EMBL" id="GHJ34251.1"/>
    </source>
</evidence>
<sequence length="145" mass="15346">MTTQPDTTTPAPAAEPGPADAARLLDERIVRSADVLYAHLTAGTLEAVGRPRLLPTALWSDADPEVVQAIWDLALTVGWLGGQRAAESRRWEHERLRSARDELSAAGYVAMAERIARVLPAPPPAGVHPADGETAGLTAVRGGRS</sequence>
<comment type="caution">
    <text evidence="2">The sequence shown here is derived from an EMBL/GenBank/DDBJ whole genome shotgun (WGS) entry which is preliminary data.</text>
</comment>
<name>A0ABQ3UG90_STRHY</name>
<evidence type="ECO:0000313" key="3">
    <source>
        <dbReference type="Proteomes" id="UP001054854"/>
    </source>
</evidence>
<dbReference type="RefSeq" id="WP_236260072.1">
    <property type="nucleotide sequence ID" value="NZ_BNEK01000007.1"/>
</dbReference>
<dbReference type="Proteomes" id="UP001054854">
    <property type="component" value="Unassembled WGS sequence"/>
</dbReference>
<reference evidence="2" key="1">
    <citation type="submission" date="2024-05" db="EMBL/GenBank/DDBJ databases">
        <title>Whole genome shotgun sequence of Streptomyces hygroscopicus NBRC 113678.</title>
        <authorList>
            <person name="Komaki H."/>
            <person name="Tamura T."/>
        </authorList>
    </citation>
    <scope>NUCLEOTIDE SEQUENCE</scope>
    <source>
        <strain evidence="2">N11-34</strain>
    </source>
</reference>
<proteinExistence type="predicted"/>
<evidence type="ECO:0000256" key="1">
    <source>
        <dbReference type="SAM" id="MobiDB-lite"/>
    </source>
</evidence>